<accession>A0A0L0NRP5</accession>
<sequence>MQFSLKLKDGVASRGKPVHGCLLLFPPNAPSEHLEKRQWHCTNKKRLLVLPENVYNKV</sequence>
<gene>
    <name evidence="1" type="ORF">QG37_06983</name>
</gene>
<evidence type="ECO:0000313" key="2">
    <source>
        <dbReference type="Proteomes" id="UP000037122"/>
    </source>
</evidence>
<dbReference type="EMBL" id="LGST01000051">
    <property type="protein sequence ID" value="KND96684.1"/>
    <property type="molecule type" value="Genomic_DNA"/>
</dbReference>
<proteinExistence type="predicted"/>
<evidence type="ECO:0000313" key="1">
    <source>
        <dbReference type="EMBL" id="KND96684.1"/>
    </source>
</evidence>
<protein>
    <submittedName>
        <fullName evidence="1">Uncharacterized protein</fullName>
    </submittedName>
</protein>
<dbReference type="VEuPathDB" id="FungiDB:QG37_06983"/>
<comment type="caution">
    <text evidence="1">The sequence shown here is derived from an EMBL/GenBank/DDBJ whole genome shotgun (WGS) entry which is preliminary data.</text>
</comment>
<dbReference type="AlphaFoldDB" id="A0A0L0NRP5"/>
<reference evidence="2" key="1">
    <citation type="journal article" date="2015" name="BMC Genomics">
        <title>Draft genome of a commonly misdiagnosed multidrug resistant pathogen Candida auris.</title>
        <authorList>
            <person name="Chatterjee S."/>
            <person name="Alampalli S.V."/>
            <person name="Nageshan R.K."/>
            <person name="Chettiar S.T."/>
            <person name="Joshi S."/>
            <person name="Tatu U.S."/>
        </authorList>
    </citation>
    <scope>NUCLEOTIDE SEQUENCE [LARGE SCALE GENOMIC DNA]</scope>
    <source>
        <strain evidence="2">6684</strain>
    </source>
</reference>
<dbReference type="Proteomes" id="UP000037122">
    <property type="component" value="Unassembled WGS sequence"/>
</dbReference>
<organism evidence="1 2">
    <name type="scientific">Candidozyma auris</name>
    <name type="common">Yeast</name>
    <name type="synonym">Candida auris</name>
    <dbReference type="NCBI Taxonomy" id="498019"/>
    <lineage>
        <taxon>Eukaryota</taxon>
        <taxon>Fungi</taxon>
        <taxon>Dikarya</taxon>
        <taxon>Ascomycota</taxon>
        <taxon>Saccharomycotina</taxon>
        <taxon>Pichiomycetes</taxon>
        <taxon>Metschnikowiaceae</taxon>
        <taxon>Candidozyma</taxon>
    </lineage>
</organism>
<name>A0A0L0NRP5_CANAR</name>